<organism evidence="7">
    <name type="scientific">Anopheles aquasalis</name>
    <name type="common">Malaria mosquito</name>
    <dbReference type="NCBI Taxonomy" id="42839"/>
    <lineage>
        <taxon>Eukaryota</taxon>
        <taxon>Metazoa</taxon>
        <taxon>Ecdysozoa</taxon>
        <taxon>Arthropoda</taxon>
        <taxon>Hexapoda</taxon>
        <taxon>Insecta</taxon>
        <taxon>Pterygota</taxon>
        <taxon>Neoptera</taxon>
        <taxon>Endopterygota</taxon>
        <taxon>Diptera</taxon>
        <taxon>Nematocera</taxon>
        <taxon>Culicoidea</taxon>
        <taxon>Culicidae</taxon>
        <taxon>Anophelinae</taxon>
        <taxon>Anopheles</taxon>
    </lineage>
</organism>
<sequence>LFAGFWQLATAGINRISVAQPASKMFPFGRRVLGGRAGATVGLLGTAMVAINLLASPAGVAACFSSAPPPSVRGSDGKPATSVYGFTANNIDGKPVPLEQYRGHVLIIVNVASDCGYTDGHYKEFNQLYQEYAESKGLRILAFPCNQFGGQEPGTNAQIKQFAEGRSVRFDMFAKVDVNGDRAHPLWQYLKQRQGGTLVDAIKWNFTKFLVNKRGEPVGRYGPTTSPLELRAELEKLFAE</sequence>
<dbReference type="VEuPathDB" id="VectorBase:AAQUA_008708"/>
<evidence type="ECO:0000259" key="6">
    <source>
        <dbReference type="PROSITE" id="PS51352"/>
    </source>
</evidence>
<reference evidence="7" key="1">
    <citation type="submission" date="2013-07" db="EMBL/GenBank/DDBJ databases">
        <title>Transcriptome sequencing and developmental regulation of gene expression in Anopheles aquasalis.</title>
        <authorList>
            <consortium name="Brazilian Malaria Network (MCT/CNPq/MS/SCTIE/DECIT/PRONEX 555648/2009-5) and Research Network on Bioactive Molecules from Arthropod Vectors (NAP-MOBIARVE"/>
            <consortium name="University of Sao Paulo)"/>
            <person name="Marinotti O."/>
            <person name="Ribeiro J.M.C."/>
            <person name="Costa-da-Silva A.L."/>
            <person name="Silva M.C.P."/>
            <person name="Lopes A.R."/>
            <person name="Barros M.S."/>
            <person name="Sa-Nunes A."/>
            <person name="Konjin B.B."/>
            <person name="Carvalho E."/>
            <person name="Suesdek L."/>
            <person name="Silva-Neto M.A.C."/>
            <person name="Capurro M.L."/>
        </authorList>
    </citation>
    <scope>NUCLEOTIDE SEQUENCE</scope>
    <source>
        <tissue evidence="7">Whole body</tissue>
    </source>
</reference>
<dbReference type="InterPro" id="IPR036249">
    <property type="entry name" value="Thioredoxin-like_sf"/>
</dbReference>
<dbReference type="PANTHER" id="PTHR11592">
    <property type="entry name" value="GLUTATHIONE PEROXIDASE"/>
    <property type="match status" value="1"/>
</dbReference>
<proteinExistence type="evidence at transcript level"/>
<dbReference type="GO" id="GO:0004601">
    <property type="term" value="F:peroxidase activity"/>
    <property type="evidence" value="ECO:0007669"/>
    <property type="project" value="UniProtKB-KW"/>
</dbReference>
<dbReference type="PROSITE" id="PS00763">
    <property type="entry name" value="GLUTATHIONE_PEROXID_2"/>
    <property type="match status" value="1"/>
</dbReference>
<evidence type="ECO:0000256" key="4">
    <source>
        <dbReference type="ARBA" id="ARBA00023002"/>
    </source>
</evidence>
<dbReference type="PANTHER" id="PTHR11592:SF134">
    <property type="entry name" value="PHOSPHOLIPID HYDROPEROXIDE GLUTATHIONE PEROXIDASE"/>
    <property type="match status" value="1"/>
</dbReference>
<dbReference type="GO" id="GO:0006979">
    <property type="term" value="P:response to oxidative stress"/>
    <property type="evidence" value="ECO:0007669"/>
    <property type="project" value="InterPro"/>
</dbReference>
<dbReference type="Gene3D" id="3.40.30.10">
    <property type="entry name" value="Glutaredoxin"/>
    <property type="match status" value="1"/>
</dbReference>
<evidence type="ECO:0000313" key="7">
    <source>
        <dbReference type="EMBL" id="JAA99963.1"/>
    </source>
</evidence>
<keyword evidence="2 5" id="KW-0575">Peroxidase</keyword>
<evidence type="ECO:0000256" key="1">
    <source>
        <dbReference type="ARBA" id="ARBA00006926"/>
    </source>
</evidence>
<dbReference type="InterPro" id="IPR029759">
    <property type="entry name" value="GPX_AS"/>
</dbReference>
<dbReference type="PROSITE" id="PS00460">
    <property type="entry name" value="GLUTATHIONE_PEROXID_1"/>
    <property type="match status" value="1"/>
</dbReference>
<dbReference type="EMBL" id="GAMD01001627">
    <property type="protein sequence ID" value="JAA99963.1"/>
    <property type="molecule type" value="mRNA"/>
</dbReference>
<dbReference type="AlphaFoldDB" id="T1E958"/>
<accession>T1E958</accession>
<dbReference type="InterPro" id="IPR013766">
    <property type="entry name" value="Thioredoxin_domain"/>
</dbReference>
<protein>
    <recommendedName>
        <fullName evidence="5">Glutathione peroxidase</fullName>
    </recommendedName>
</protein>
<evidence type="ECO:0000256" key="3">
    <source>
        <dbReference type="ARBA" id="ARBA00022933"/>
    </source>
</evidence>
<dbReference type="PROSITE" id="PS51355">
    <property type="entry name" value="GLUTATHIONE_PEROXID_3"/>
    <property type="match status" value="1"/>
</dbReference>
<feature type="non-terminal residue" evidence="7">
    <location>
        <position position="1"/>
    </location>
</feature>
<keyword evidence="3" id="KW-0712">Selenocysteine</keyword>
<keyword evidence="4 5" id="KW-0560">Oxidoreductase</keyword>
<name>T1E958_ANOAQ</name>
<evidence type="ECO:0000256" key="2">
    <source>
        <dbReference type="ARBA" id="ARBA00022559"/>
    </source>
</evidence>
<feature type="domain" description="Thioredoxin" evidence="6">
    <location>
        <begin position="77"/>
        <end position="239"/>
    </location>
</feature>
<dbReference type="CDD" id="cd00340">
    <property type="entry name" value="GSH_Peroxidase"/>
    <property type="match status" value="1"/>
</dbReference>
<dbReference type="PROSITE" id="PS51352">
    <property type="entry name" value="THIOREDOXIN_2"/>
    <property type="match status" value="1"/>
</dbReference>
<comment type="similarity">
    <text evidence="1 5">Belongs to the glutathione peroxidase family.</text>
</comment>
<dbReference type="Pfam" id="PF00255">
    <property type="entry name" value="GSHPx"/>
    <property type="match status" value="1"/>
</dbReference>
<dbReference type="InterPro" id="IPR000889">
    <property type="entry name" value="Glutathione_peroxidase"/>
</dbReference>
<dbReference type="PRINTS" id="PR01011">
    <property type="entry name" value="GLUTPROXDASE"/>
</dbReference>
<dbReference type="InterPro" id="IPR029760">
    <property type="entry name" value="GPX_CS"/>
</dbReference>
<dbReference type="SUPFAM" id="SSF52833">
    <property type="entry name" value="Thioredoxin-like"/>
    <property type="match status" value="1"/>
</dbReference>
<dbReference type="FunFam" id="3.40.30.10:FF:000025">
    <property type="entry name" value="Glutathione peroxidase"/>
    <property type="match status" value="1"/>
</dbReference>
<evidence type="ECO:0000256" key="5">
    <source>
        <dbReference type="RuleBase" id="RU000499"/>
    </source>
</evidence>